<name>R0K7P6_ANAPL</name>
<protein>
    <submittedName>
        <fullName evidence="2">Uncharacterized protein</fullName>
    </submittedName>
</protein>
<gene>
    <name evidence="2" type="ORF">Anapl_01228</name>
</gene>
<feature type="signal peptide" evidence="1">
    <location>
        <begin position="1"/>
        <end position="28"/>
    </location>
</feature>
<evidence type="ECO:0000256" key="1">
    <source>
        <dbReference type="SAM" id="SignalP"/>
    </source>
</evidence>
<reference evidence="3" key="1">
    <citation type="journal article" date="2013" name="Nat. Genet.">
        <title>The duck genome and transcriptome provide insight into an avian influenza virus reservoir species.</title>
        <authorList>
            <person name="Huang Y."/>
            <person name="Li Y."/>
            <person name="Burt D.W."/>
            <person name="Chen H."/>
            <person name="Zhang Y."/>
            <person name="Qian W."/>
            <person name="Kim H."/>
            <person name="Gan S."/>
            <person name="Zhao Y."/>
            <person name="Li J."/>
            <person name="Yi K."/>
            <person name="Feng H."/>
            <person name="Zhu P."/>
            <person name="Li B."/>
            <person name="Liu Q."/>
            <person name="Fairley S."/>
            <person name="Magor K.E."/>
            <person name="Du Z."/>
            <person name="Hu X."/>
            <person name="Goodman L."/>
            <person name="Tafer H."/>
            <person name="Vignal A."/>
            <person name="Lee T."/>
            <person name="Kim K.W."/>
            <person name="Sheng Z."/>
            <person name="An Y."/>
            <person name="Searle S."/>
            <person name="Herrero J."/>
            <person name="Groenen M.A."/>
            <person name="Crooijmans R.P."/>
            <person name="Faraut T."/>
            <person name="Cai Q."/>
            <person name="Webster R.G."/>
            <person name="Aldridge J.R."/>
            <person name="Warren W.C."/>
            <person name="Bartschat S."/>
            <person name="Kehr S."/>
            <person name="Marz M."/>
            <person name="Stadler P.F."/>
            <person name="Smith J."/>
            <person name="Kraus R.H."/>
            <person name="Zhao Y."/>
            <person name="Ren L."/>
            <person name="Fei J."/>
            <person name="Morisson M."/>
            <person name="Kaiser P."/>
            <person name="Griffin D.K."/>
            <person name="Rao M."/>
            <person name="Pitel F."/>
            <person name="Wang J."/>
            <person name="Li N."/>
        </authorList>
    </citation>
    <scope>NUCLEOTIDE SEQUENCE [LARGE SCALE GENOMIC DNA]</scope>
</reference>
<keyword evidence="1" id="KW-0732">Signal</keyword>
<keyword evidence="3" id="KW-1185">Reference proteome</keyword>
<evidence type="ECO:0000313" key="3">
    <source>
        <dbReference type="Proteomes" id="UP000296049"/>
    </source>
</evidence>
<organism evidence="2 3">
    <name type="scientific">Anas platyrhynchos</name>
    <name type="common">Mallard</name>
    <name type="synonym">Anas boschas</name>
    <dbReference type="NCBI Taxonomy" id="8839"/>
    <lineage>
        <taxon>Eukaryota</taxon>
        <taxon>Metazoa</taxon>
        <taxon>Chordata</taxon>
        <taxon>Craniata</taxon>
        <taxon>Vertebrata</taxon>
        <taxon>Euteleostomi</taxon>
        <taxon>Archelosauria</taxon>
        <taxon>Archosauria</taxon>
        <taxon>Dinosauria</taxon>
        <taxon>Saurischia</taxon>
        <taxon>Theropoda</taxon>
        <taxon>Coelurosauria</taxon>
        <taxon>Aves</taxon>
        <taxon>Neognathae</taxon>
        <taxon>Galloanserae</taxon>
        <taxon>Anseriformes</taxon>
        <taxon>Anatidae</taxon>
        <taxon>Anatinae</taxon>
        <taxon>Anas</taxon>
    </lineage>
</organism>
<dbReference type="EMBL" id="KB742629">
    <property type="protein sequence ID" value="EOB06211.1"/>
    <property type="molecule type" value="Genomic_DNA"/>
</dbReference>
<sequence>MTWWHRQEQSPCFLLATWQPIIILAAAAADPAALVEVIGVQHGPERHNPAKRAWEHAQHHQQDGLHAPGLCRIRIFVRLFLRLNLVRLFKRNPFPCKSPKLAEHSRAYGPELRMKTANQQAKRLPCLETPEDLQAERILECSGKAQEENCLSSSWSEKINVMPLGLCHHLRKWHQMKASLDSPSSSSGFETIIAEFLRLLNAFIHESGSTTIGRWYEDRRIVFFVVQEECCHTGGVLVPRTGIDRDNSQDSCSSKEITGFSVAHVKPCTIEKTSVPISRTVAERKGSPNQNIGDSAGSQTIAQSVRISVQR</sequence>
<dbReference type="AlphaFoldDB" id="R0K7P6"/>
<proteinExistence type="predicted"/>
<accession>R0K7P6</accession>
<feature type="chain" id="PRO_5004343874" evidence="1">
    <location>
        <begin position="29"/>
        <end position="311"/>
    </location>
</feature>
<dbReference type="Proteomes" id="UP000296049">
    <property type="component" value="Unassembled WGS sequence"/>
</dbReference>
<evidence type="ECO:0000313" key="2">
    <source>
        <dbReference type="EMBL" id="EOB06211.1"/>
    </source>
</evidence>